<dbReference type="PROSITE" id="PS51084">
    <property type="entry name" value="HIT_2"/>
    <property type="match status" value="1"/>
</dbReference>
<dbReference type="Gene3D" id="3.30.428.10">
    <property type="entry name" value="HIT-like"/>
    <property type="match status" value="1"/>
</dbReference>
<accession>A0A3B0YZ43</accession>
<dbReference type="InterPro" id="IPR011146">
    <property type="entry name" value="HIT-like"/>
</dbReference>
<dbReference type="EMBL" id="UOFL01000047">
    <property type="protein sequence ID" value="VAW73676.1"/>
    <property type="molecule type" value="Genomic_DNA"/>
</dbReference>
<evidence type="ECO:0000259" key="1">
    <source>
        <dbReference type="PROSITE" id="PS51084"/>
    </source>
</evidence>
<dbReference type="GO" id="GO:0003824">
    <property type="term" value="F:catalytic activity"/>
    <property type="evidence" value="ECO:0007669"/>
    <property type="project" value="InterPro"/>
</dbReference>
<proteinExistence type="predicted"/>
<gene>
    <name evidence="2" type="ORF">MNBD_GAMMA12-2553</name>
</gene>
<dbReference type="Pfam" id="PF01230">
    <property type="entry name" value="HIT"/>
    <property type="match status" value="1"/>
</dbReference>
<sequence length="133" mass="15434">MTFVLDTRLQKDCHFMAETNCCQLLLLDNALYHWFILVPKVTETELHDVNDSIQEEILKETMSLSRFVKESFNSDKINVATIGNIVSQLHIHVVGRQFQDSVWPAVVWGAKPTRCYTDEEVKNLHQLMQAWAK</sequence>
<feature type="domain" description="HIT" evidence="1">
    <location>
        <begin position="36"/>
        <end position="103"/>
    </location>
</feature>
<dbReference type="AlphaFoldDB" id="A0A3B0YZ43"/>
<dbReference type="SUPFAM" id="SSF54197">
    <property type="entry name" value="HIT-like"/>
    <property type="match status" value="1"/>
</dbReference>
<organism evidence="2">
    <name type="scientific">hydrothermal vent metagenome</name>
    <dbReference type="NCBI Taxonomy" id="652676"/>
    <lineage>
        <taxon>unclassified sequences</taxon>
        <taxon>metagenomes</taxon>
        <taxon>ecological metagenomes</taxon>
    </lineage>
</organism>
<protein>
    <recommendedName>
        <fullName evidence="1">HIT domain-containing protein</fullName>
    </recommendedName>
</protein>
<reference evidence="2" key="1">
    <citation type="submission" date="2018-06" db="EMBL/GenBank/DDBJ databases">
        <authorList>
            <person name="Zhirakovskaya E."/>
        </authorList>
    </citation>
    <scope>NUCLEOTIDE SEQUENCE</scope>
</reference>
<evidence type="ECO:0000313" key="2">
    <source>
        <dbReference type="EMBL" id="VAW73676.1"/>
    </source>
</evidence>
<dbReference type="PIRSF" id="PIRSF000714">
    <property type="entry name" value="HIT"/>
    <property type="match status" value="1"/>
</dbReference>
<name>A0A3B0YZ43_9ZZZZ</name>
<dbReference type="InterPro" id="IPR036265">
    <property type="entry name" value="HIT-like_sf"/>
</dbReference>
<dbReference type="InterPro" id="IPR026026">
    <property type="entry name" value="HIT_Hint"/>
</dbReference>